<comment type="caution">
    <text evidence="5">The sequence shown here is derived from an EMBL/GenBank/DDBJ whole genome shotgun (WGS) entry which is preliminary data.</text>
</comment>
<organism evidence="5 6">
    <name type="scientific">Cohnella suwonensis</name>
    <dbReference type="NCBI Taxonomy" id="696072"/>
    <lineage>
        <taxon>Bacteria</taxon>
        <taxon>Bacillati</taxon>
        <taxon>Bacillota</taxon>
        <taxon>Bacilli</taxon>
        <taxon>Bacillales</taxon>
        <taxon>Paenibacillaceae</taxon>
        <taxon>Cohnella</taxon>
    </lineage>
</organism>
<dbReference type="Pfam" id="PF00005">
    <property type="entry name" value="ABC_tran"/>
    <property type="match status" value="1"/>
</dbReference>
<evidence type="ECO:0000256" key="1">
    <source>
        <dbReference type="ARBA" id="ARBA00022448"/>
    </source>
</evidence>
<dbReference type="InterPro" id="IPR003439">
    <property type="entry name" value="ABC_transporter-like_ATP-bd"/>
</dbReference>
<dbReference type="RefSeq" id="WP_209746281.1">
    <property type="nucleotide sequence ID" value="NZ_JBHSMH010000090.1"/>
</dbReference>
<dbReference type="SMART" id="SM00382">
    <property type="entry name" value="AAA"/>
    <property type="match status" value="1"/>
</dbReference>
<dbReference type="SUPFAM" id="SSF52540">
    <property type="entry name" value="P-loop containing nucleoside triphosphate hydrolases"/>
    <property type="match status" value="1"/>
</dbReference>
<evidence type="ECO:0000313" key="5">
    <source>
        <dbReference type="EMBL" id="MFC5471222.1"/>
    </source>
</evidence>
<proteinExistence type="predicted"/>
<dbReference type="PROSITE" id="PS00211">
    <property type="entry name" value="ABC_TRANSPORTER_1"/>
    <property type="match status" value="1"/>
</dbReference>
<sequence length="235" mass="26389">MQLVSLSNVTFGYGDVPCLQDASLEVRAGEFIAVTGPNGAAKTTILKLALKLLRPWQGEVSLSKYNANGQKLVIGYVPQQISAFNGGFPSTVMEFVRSGRYRHGSWLRRLNAADREATEQALRQVGMWELRKRRIGELSGGQKQRIILARAFAMEPDLLVLDEPTTGMDAEARYEFYRLLKDQVRRLGRTVMMVTHHPIEVEDEWDRMIILERIEEGGWKCCTTTSCSGHFAPAG</sequence>
<keyword evidence="6" id="KW-1185">Reference proteome</keyword>
<dbReference type="PANTHER" id="PTHR42734:SF4">
    <property type="entry name" value="HIGH-AFFINITY ZINC UPTAKE SYSTEM ATP-BINDING PROTEIN ZNUC"/>
    <property type="match status" value="1"/>
</dbReference>
<keyword evidence="2" id="KW-0547">Nucleotide-binding</keyword>
<dbReference type="InterPro" id="IPR003593">
    <property type="entry name" value="AAA+_ATPase"/>
</dbReference>
<dbReference type="CDD" id="cd03235">
    <property type="entry name" value="ABC_Metallic_Cations"/>
    <property type="match status" value="1"/>
</dbReference>
<evidence type="ECO:0000259" key="4">
    <source>
        <dbReference type="PROSITE" id="PS50893"/>
    </source>
</evidence>
<name>A0ABW0M268_9BACL</name>
<evidence type="ECO:0000256" key="2">
    <source>
        <dbReference type="ARBA" id="ARBA00022741"/>
    </source>
</evidence>
<keyword evidence="1" id="KW-0813">Transport</keyword>
<protein>
    <submittedName>
        <fullName evidence="5">Metal ABC transporter ATP-binding protein</fullName>
    </submittedName>
</protein>
<dbReference type="EMBL" id="JBHSMH010000090">
    <property type="protein sequence ID" value="MFC5471222.1"/>
    <property type="molecule type" value="Genomic_DNA"/>
</dbReference>
<dbReference type="Gene3D" id="3.40.50.300">
    <property type="entry name" value="P-loop containing nucleotide triphosphate hydrolases"/>
    <property type="match status" value="1"/>
</dbReference>
<gene>
    <name evidence="5" type="ORF">ACFPPD_21265</name>
</gene>
<evidence type="ECO:0000256" key="3">
    <source>
        <dbReference type="ARBA" id="ARBA00022840"/>
    </source>
</evidence>
<dbReference type="InterPro" id="IPR050153">
    <property type="entry name" value="Metal_Ion_Import_ABC"/>
</dbReference>
<feature type="domain" description="ABC transporter" evidence="4">
    <location>
        <begin position="4"/>
        <end position="235"/>
    </location>
</feature>
<dbReference type="GO" id="GO:0005524">
    <property type="term" value="F:ATP binding"/>
    <property type="evidence" value="ECO:0007669"/>
    <property type="project" value="UniProtKB-KW"/>
</dbReference>
<accession>A0ABW0M268</accession>
<dbReference type="InterPro" id="IPR027417">
    <property type="entry name" value="P-loop_NTPase"/>
</dbReference>
<dbReference type="InterPro" id="IPR017871">
    <property type="entry name" value="ABC_transporter-like_CS"/>
</dbReference>
<dbReference type="Proteomes" id="UP001596105">
    <property type="component" value="Unassembled WGS sequence"/>
</dbReference>
<reference evidence="6" key="1">
    <citation type="journal article" date="2019" name="Int. J. Syst. Evol. Microbiol.">
        <title>The Global Catalogue of Microorganisms (GCM) 10K type strain sequencing project: providing services to taxonomists for standard genome sequencing and annotation.</title>
        <authorList>
            <consortium name="The Broad Institute Genomics Platform"/>
            <consortium name="The Broad Institute Genome Sequencing Center for Infectious Disease"/>
            <person name="Wu L."/>
            <person name="Ma J."/>
        </authorList>
    </citation>
    <scope>NUCLEOTIDE SEQUENCE [LARGE SCALE GENOMIC DNA]</scope>
    <source>
        <strain evidence="6">CCUG 57113</strain>
    </source>
</reference>
<dbReference type="PANTHER" id="PTHR42734">
    <property type="entry name" value="METAL TRANSPORT SYSTEM ATP-BINDING PROTEIN TM_0124-RELATED"/>
    <property type="match status" value="1"/>
</dbReference>
<dbReference type="PROSITE" id="PS50893">
    <property type="entry name" value="ABC_TRANSPORTER_2"/>
    <property type="match status" value="1"/>
</dbReference>
<keyword evidence="3 5" id="KW-0067">ATP-binding</keyword>
<evidence type="ECO:0000313" key="6">
    <source>
        <dbReference type="Proteomes" id="UP001596105"/>
    </source>
</evidence>